<evidence type="ECO:0000313" key="17">
    <source>
        <dbReference type="EMBL" id="MYH61333.1"/>
    </source>
</evidence>
<evidence type="ECO:0000259" key="16">
    <source>
        <dbReference type="Pfam" id="PF01634"/>
    </source>
</evidence>
<keyword evidence="8 15" id="KW-0028">Amino-acid biosynthesis</keyword>
<dbReference type="InterPro" id="IPR001348">
    <property type="entry name" value="ATP_PRibTrfase_HisG"/>
</dbReference>
<dbReference type="PROSITE" id="PS01316">
    <property type="entry name" value="ATP_P_PHORIBOSYLTR"/>
    <property type="match status" value="1"/>
</dbReference>
<evidence type="ECO:0000256" key="15">
    <source>
        <dbReference type="HAMAP-Rule" id="MF_01018"/>
    </source>
</evidence>
<dbReference type="HAMAP" id="MF_01018">
    <property type="entry name" value="HisG_Short"/>
    <property type="match status" value="1"/>
</dbReference>
<evidence type="ECO:0000256" key="7">
    <source>
        <dbReference type="ARBA" id="ARBA00022490"/>
    </source>
</evidence>
<evidence type="ECO:0000256" key="12">
    <source>
        <dbReference type="ARBA" id="ARBA00022840"/>
    </source>
</evidence>
<dbReference type="AlphaFoldDB" id="A0A6B1FW29"/>
<organism evidence="17">
    <name type="scientific">Caldilineaceae bacterium SB0675_bin_29</name>
    <dbReference type="NCBI Taxonomy" id="2605266"/>
    <lineage>
        <taxon>Bacteria</taxon>
        <taxon>Bacillati</taxon>
        <taxon>Chloroflexota</taxon>
        <taxon>Caldilineae</taxon>
        <taxon>Caldilineales</taxon>
        <taxon>Caldilineaceae</taxon>
    </lineage>
</organism>
<evidence type="ECO:0000256" key="1">
    <source>
        <dbReference type="ARBA" id="ARBA00000915"/>
    </source>
</evidence>
<keyword evidence="13 15" id="KW-0368">Histidine biosynthesis</keyword>
<dbReference type="PANTHER" id="PTHR21403">
    <property type="entry name" value="ATP PHOSPHORIBOSYLTRANSFERASE ATP-PRTASE"/>
    <property type="match status" value="1"/>
</dbReference>
<evidence type="ECO:0000256" key="3">
    <source>
        <dbReference type="ARBA" id="ARBA00004667"/>
    </source>
</evidence>
<dbReference type="SUPFAM" id="SSF53850">
    <property type="entry name" value="Periplasmic binding protein-like II"/>
    <property type="match status" value="1"/>
</dbReference>
<dbReference type="EC" id="2.4.2.17" evidence="5 15"/>
<dbReference type="Pfam" id="PF01634">
    <property type="entry name" value="HisG"/>
    <property type="match status" value="1"/>
</dbReference>
<comment type="subunit">
    <text evidence="15">Heteromultimer composed of HisG and HisZ subunits.</text>
</comment>
<evidence type="ECO:0000256" key="4">
    <source>
        <dbReference type="ARBA" id="ARBA00009489"/>
    </source>
</evidence>
<gene>
    <name evidence="15 17" type="primary">hisG</name>
    <name evidence="17" type="ORF">F4148_06100</name>
</gene>
<dbReference type="InterPro" id="IPR013820">
    <property type="entry name" value="ATP_PRibTrfase_cat"/>
</dbReference>
<dbReference type="Gene3D" id="3.40.190.10">
    <property type="entry name" value="Periplasmic binding protein-like II"/>
    <property type="match status" value="2"/>
</dbReference>
<dbReference type="CDD" id="cd13595">
    <property type="entry name" value="PBP2_HisGs"/>
    <property type="match status" value="1"/>
</dbReference>
<dbReference type="GO" id="GO:0000105">
    <property type="term" value="P:L-histidine biosynthetic process"/>
    <property type="evidence" value="ECO:0007669"/>
    <property type="project" value="UniProtKB-UniRule"/>
</dbReference>
<evidence type="ECO:0000256" key="5">
    <source>
        <dbReference type="ARBA" id="ARBA00011946"/>
    </source>
</evidence>
<dbReference type="FunFam" id="3.40.190.10:FF:000008">
    <property type="entry name" value="ATP phosphoribosyltransferase"/>
    <property type="match status" value="1"/>
</dbReference>
<dbReference type="GO" id="GO:0005737">
    <property type="term" value="C:cytoplasm"/>
    <property type="evidence" value="ECO:0007669"/>
    <property type="project" value="UniProtKB-SubCell"/>
</dbReference>
<proteinExistence type="inferred from homology"/>
<comment type="domain">
    <text evidence="15">Lacks the C-terminal regulatory region which is replaced by HisZ.</text>
</comment>
<evidence type="ECO:0000256" key="9">
    <source>
        <dbReference type="ARBA" id="ARBA00022676"/>
    </source>
</evidence>
<dbReference type="PANTHER" id="PTHR21403:SF8">
    <property type="entry name" value="ATP PHOSPHORIBOSYLTRANSFERASE"/>
    <property type="match status" value="1"/>
</dbReference>
<feature type="domain" description="ATP phosphoribosyltransferase catalytic" evidence="16">
    <location>
        <begin position="80"/>
        <end position="258"/>
    </location>
</feature>
<comment type="catalytic activity">
    <reaction evidence="1 15">
        <text>1-(5-phospho-beta-D-ribosyl)-ATP + diphosphate = 5-phospho-alpha-D-ribose 1-diphosphate + ATP</text>
        <dbReference type="Rhea" id="RHEA:18473"/>
        <dbReference type="ChEBI" id="CHEBI:30616"/>
        <dbReference type="ChEBI" id="CHEBI:33019"/>
        <dbReference type="ChEBI" id="CHEBI:58017"/>
        <dbReference type="ChEBI" id="CHEBI:73183"/>
        <dbReference type="EC" id="2.4.2.17"/>
    </reaction>
</comment>
<comment type="caution">
    <text evidence="17">The sequence shown here is derived from an EMBL/GenBank/DDBJ whole genome shotgun (WGS) entry which is preliminary data.</text>
</comment>
<dbReference type="EMBL" id="VYDA01000229">
    <property type="protein sequence ID" value="MYH61333.1"/>
    <property type="molecule type" value="Genomic_DNA"/>
</dbReference>
<dbReference type="GO" id="GO:0005524">
    <property type="term" value="F:ATP binding"/>
    <property type="evidence" value="ECO:0007669"/>
    <property type="project" value="UniProtKB-KW"/>
</dbReference>
<name>A0A6B1FW29_9CHLR</name>
<reference evidence="17" key="1">
    <citation type="submission" date="2019-09" db="EMBL/GenBank/DDBJ databases">
        <title>Characterisation of the sponge microbiome using genome-centric metagenomics.</title>
        <authorList>
            <person name="Engelberts J.P."/>
            <person name="Robbins S.J."/>
            <person name="De Goeij J.M."/>
            <person name="Aranda M."/>
            <person name="Bell S.C."/>
            <person name="Webster N.S."/>
        </authorList>
    </citation>
    <scope>NUCLEOTIDE SEQUENCE</scope>
    <source>
        <strain evidence="17">SB0675_bin_29</strain>
    </source>
</reference>
<evidence type="ECO:0000256" key="8">
    <source>
        <dbReference type="ARBA" id="ARBA00022605"/>
    </source>
</evidence>
<keyword evidence="9 15" id="KW-0328">Glycosyltransferase</keyword>
<accession>A0A6B1FW29</accession>
<evidence type="ECO:0000256" key="10">
    <source>
        <dbReference type="ARBA" id="ARBA00022679"/>
    </source>
</evidence>
<evidence type="ECO:0000256" key="13">
    <source>
        <dbReference type="ARBA" id="ARBA00023102"/>
    </source>
</evidence>
<evidence type="ECO:0000256" key="11">
    <source>
        <dbReference type="ARBA" id="ARBA00022741"/>
    </source>
</evidence>
<comment type="subcellular location">
    <subcellularLocation>
        <location evidence="2 15">Cytoplasm</location>
    </subcellularLocation>
</comment>
<evidence type="ECO:0000256" key="2">
    <source>
        <dbReference type="ARBA" id="ARBA00004496"/>
    </source>
</evidence>
<keyword evidence="12 15" id="KW-0067">ATP-binding</keyword>
<dbReference type="GO" id="GO:0003879">
    <property type="term" value="F:ATP phosphoribosyltransferase activity"/>
    <property type="evidence" value="ECO:0007669"/>
    <property type="project" value="UniProtKB-UniRule"/>
</dbReference>
<comment type="pathway">
    <text evidence="3 15">Amino-acid biosynthesis; L-histidine biosynthesis; L-histidine from 5-phospho-alpha-D-ribose 1-diphosphate: step 1/9.</text>
</comment>
<keyword evidence="7 15" id="KW-0963">Cytoplasm</keyword>
<dbReference type="InterPro" id="IPR018198">
    <property type="entry name" value="ATP_PRibTrfase_CS"/>
</dbReference>
<dbReference type="InterPro" id="IPR024893">
    <property type="entry name" value="ATP_PRibTrfase_HisG_short"/>
</dbReference>
<keyword evidence="11 15" id="KW-0547">Nucleotide-binding</keyword>
<comment type="function">
    <text evidence="14 15">Catalyzes the condensation of ATP and 5-phosphoribose 1-diphosphate to form N'-(5'-phosphoribosyl)-ATP (PR-ATP). Has a crucial role in the pathway because the rate of histidine biosynthesis seems to be controlled primarily by regulation of HisG enzymatic activity.</text>
</comment>
<keyword evidence="10 15" id="KW-0808">Transferase</keyword>
<evidence type="ECO:0000256" key="6">
    <source>
        <dbReference type="ARBA" id="ARBA00020998"/>
    </source>
</evidence>
<comment type="similarity">
    <text evidence="4 15">Belongs to the ATP phosphoribosyltransferase family. Short subfamily.</text>
</comment>
<sequence>MTSTVAAPRRRPAEIIEQSQPSAANGQTKQSLLFALPKGRLAQDSLSFLEQSGLSIPTDTESRKLILPAADGSIGFVMAKPRDVPTYVEHGAADLGICGLDVVRETDRAVYEPLLLPFGHCRLSVAGPAGAAGVTPAESVEAADLALKPASSAHMPGTPLRYMSQPRIATEYPRLTRRFFAERGVNAEIIALGGSVELGPILGLADLIVDVVQTGTTLRMNGLVEIRTILESQAVLVVNRASYQLKAAEINRIIKRMRLLTT</sequence>
<dbReference type="NCBIfam" id="TIGR00070">
    <property type="entry name" value="hisG"/>
    <property type="match status" value="1"/>
</dbReference>
<protein>
    <recommendedName>
        <fullName evidence="6 15">ATP phosphoribosyltransferase</fullName>
        <shortName evidence="15">ATP-PRT</shortName>
        <shortName evidence="15">ATP-PRTase</shortName>
        <ecNumber evidence="5 15">2.4.2.17</ecNumber>
    </recommendedName>
</protein>
<dbReference type="UniPathway" id="UPA00031">
    <property type="reaction ID" value="UER00006"/>
</dbReference>
<evidence type="ECO:0000256" key="14">
    <source>
        <dbReference type="ARBA" id="ARBA00024861"/>
    </source>
</evidence>